<dbReference type="GO" id="GO:0030667">
    <property type="term" value="C:secretory granule membrane"/>
    <property type="evidence" value="ECO:0007669"/>
    <property type="project" value="TreeGrafter"/>
</dbReference>
<dbReference type="AlphaFoldDB" id="A0A8S3ZVY1"/>
<evidence type="ECO:0000313" key="8">
    <source>
        <dbReference type="Proteomes" id="UP000678393"/>
    </source>
</evidence>
<dbReference type="InterPro" id="IPR028460">
    <property type="entry name" value="Tbh/DBH"/>
</dbReference>
<evidence type="ECO:0000256" key="5">
    <source>
        <dbReference type="SAM" id="SignalP"/>
    </source>
</evidence>
<comment type="similarity">
    <text evidence="2">Belongs to the copper type II ascorbate-dependent monooxygenase family.</text>
</comment>
<evidence type="ECO:0000259" key="6">
    <source>
        <dbReference type="PROSITE" id="PS50836"/>
    </source>
</evidence>
<dbReference type="FunFam" id="2.60.40.1210:FF:000001">
    <property type="entry name" value="Monooxygenase, DBH-like 1, like"/>
    <property type="match status" value="1"/>
</dbReference>
<dbReference type="Gene3D" id="2.60.120.310">
    <property type="entry name" value="Copper type II, ascorbate-dependent monooxygenase, N-terminal domain"/>
    <property type="match status" value="1"/>
</dbReference>
<dbReference type="InterPro" id="IPR045266">
    <property type="entry name" value="DOH_DOMON"/>
</dbReference>
<dbReference type="GO" id="GO:0042420">
    <property type="term" value="P:dopamine catabolic process"/>
    <property type="evidence" value="ECO:0007669"/>
    <property type="project" value="TreeGrafter"/>
</dbReference>
<feature type="chain" id="PRO_5035716077" description="DOMON domain-containing protein" evidence="5">
    <location>
        <begin position="18"/>
        <end position="450"/>
    </location>
</feature>
<feature type="signal peptide" evidence="5">
    <location>
        <begin position="1"/>
        <end position="17"/>
    </location>
</feature>
<dbReference type="OrthoDB" id="10003276at2759"/>
<dbReference type="Pfam" id="PF01082">
    <property type="entry name" value="Cu2_monooxygen"/>
    <property type="match status" value="1"/>
</dbReference>
<evidence type="ECO:0000256" key="1">
    <source>
        <dbReference type="ARBA" id="ARBA00004370"/>
    </source>
</evidence>
<dbReference type="EMBL" id="CAJHNH020006490">
    <property type="protein sequence ID" value="CAG5133807.1"/>
    <property type="molecule type" value="Genomic_DNA"/>
</dbReference>
<dbReference type="InterPro" id="IPR008977">
    <property type="entry name" value="PHM/PNGase_F_dom_sf"/>
</dbReference>
<comment type="subcellular location">
    <subcellularLocation>
        <location evidence="1">Membrane</location>
    </subcellularLocation>
</comment>
<keyword evidence="3 5" id="KW-0732">Signal</keyword>
<dbReference type="GO" id="GO:0006589">
    <property type="term" value="P:octopamine biosynthetic process"/>
    <property type="evidence" value="ECO:0007669"/>
    <property type="project" value="TreeGrafter"/>
</dbReference>
<evidence type="ECO:0000313" key="7">
    <source>
        <dbReference type="EMBL" id="CAG5133807.1"/>
    </source>
</evidence>
<keyword evidence="8" id="KW-1185">Reference proteome</keyword>
<dbReference type="GO" id="GO:0042421">
    <property type="term" value="P:norepinephrine biosynthetic process"/>
    <property type="evidence" value="ECO:0007669"/>
    <property type="project" value="TreeGrafter"/>
</dbReference>
<sequence length="450" mass="50123">MYLFYTVLIIATSGALGRNLGSDGSANEKPEPSENFTYHEVLDDNYELFWNFNDTHIIFETIVKTNGYVGFGISPNGGMAGSDIVIGWVKDQQAYFKDRYASGNTVPGVDASQDWFLLNAAETGDYTVLKMVRKLDTCDGQDRAILKGTTRVIYSYSTDDPVSDAVIPYHGSSNRGTKSLLLLDPPNSEKSVETKWENVITIDFLSKNYSVPGNSTTYHDYIFKLPDLGQKHHVIRFEPVVQKGHELLVHHILLYSCSRPLDDSLVGASFETHSKPAGVNDICEDTMLAWAIGGTAYDFPPHVGQSLGTPQDPVYFRLETHYNNPDMRTDFVDSSGLRLYLTTDLRKYDAQVVEVGVSPEPNHIIPPLESSFLTQGATVSPVVLTRHSKIKRSMYLLCSCMRICWGSNSEPAISETALSCQPCPRTTIMTLTFNRPEMSVQKSPSRREIA</sequence>
<evidence type="ECO:0000256" key="4">
    <source>
        <dbReference type="ARBA" id="ARBA00023136"/>
    </source>
</evidence>
<protein>
    <recommendedName>
        <fullName evidence="6">DOMON domain-containing protein</fullName>
    </recommendedName>
</protein>
<dbReference type="Gene3D" id="2.60.40.1210">
    <property type="entry name" value="Cellobiose dehydrogenase, cytochrome domain"/>
    <property type="match status" value="1"/>
</dbReference>
<name>A0A8S3ZVY1_9EUPU</name>
<reference evidence="7" key="1">
    <citation type="submission" date="2021-04" db="EMBL/GenBank/DDBJ databases">
        <authorList>
            <consortium name="Molecular Ecology Group"/>
        </authorList>
    </citation>
    <scope>NUCLEOTIDE SEQUENCE</scope>
</reference>
<dbReference type="PRINTS" id="PR00767">
    <property type="entry name" value="DBMONOXGNASE"/>
</dbReference>
<dbReference type="Pfam" id="PF03351">
    <property type="entry name" value="DOMON"/>
    <property type="match status" value="1"/>
</dbReference>
<dbReference type="InterPro" id="IPR005018">
    <property type="entry name" value="DOMON_domain"/>
</dbReference>
<dbReference type="GO" id="GO:0005615">
    <property type="term" value="C:extracellular space"/>
    <property type="evidence" value="ECO:0007669"/>
    <property type="project" value="TreeGrafter"/>
</dbReference>
<dbReference type="PANTHER" id="PTHR10157:SF23">
    <property type="entry name" value="MOXD1 HOMOLOG 1"/>
    <property type="match status" value="1"/>
</dbReference>
<comment type="caution">
    <text evidence="7">The sequence shown here is derived from an EMBL/GenBank/DDBJ whole genome shotgun (WGS) entry which is preliminary data.</text>
</comment>
<accession>A0A8S3ZVY1</accession>
<dbReference type="SUPFAM" id="SSF49344">
    <property type="entry name" value="CBD9-like"/>
    <property type="match status" value="1"/>
</dbReference>
<evidence type="ECO:0000256" key="3">
    <source>
        <dbReference type="ARBA" id="ARBA00022729"/>
    </source>
</evidence>
<dbReference type="GO" id="GO:0004500">
    <property type="term" value="F:dopamine beta-monooxygenase activity"/>
    <property type="evidence" value="ECO:0007669"/>
    <property type="project" value="InterPro"/>
</dbReference>
<organism evidence="7 8">
    <name type="scientific">Candidula unifasciata</name>
    <dbReference type="NCBI Taxonomy" id="100452"/>
    <lineage>
        <taxon>Eukaryota</taxon>
        <taxon>Metazoa</taxon>
        <taxon>Spiralia</taxon>
        <taxon>Lophotrochozoa</taxon>
        <taxon>Mollusca</taxon>
        <taxon>Gastropoda</taxon>
        <taxon>Heterobranchia</taxon>
        <taxon>Euthyneura</taxon>
        <taxon>Panpulmonata</taxon>
        <taxon>Eupulmonata</taxon>
        <taxon>Stylommatophora</taxon>
        <taxon>Helicina</taxon>
        <taxon>Helicoidea</taxon>
        <taxon>Geomitridae</taxon>
        <taxon>Candidula</taxon>
    </lineage>
</organism>
<dbReference type="SMART" id="SM00664">
    <property type="entry name" value="DoH"/>
    <property type="match status" value="1"/>
</dbReference>
<dbReference type="InterPro" id="IPR000323">
    <property type="entry name" value="Cu2_ascorb_mOase_N"/>
</dbReference>
<evidence type="ECO:0000256" key="2">
    <source>
        <dbReference type="ARBA" id="ARBA00010676"/>
    </source>
</evidence>
<dbReference type="PROSITE" id="PS50836">
    <property type="entry name" value="DOMON"/>
    <property type="match status" value="1"/>
</dbReference>
<dbReference type="CDD" id="cd09631">
    <property type="entry name" value="DOMON_DOH"/>
    <property type="match status" value="1"/>
</dbReference>
<dbReference type="SUPFAM" id="SSF49742">
    <property type="entry name" value="PHM/PNGase F"/>
    <property type="match status" value="1"/>
</dbReference>
<proteinExistence type="inferred from homology"/>
<keyword evidence="4" id="KW-0472">Membrane</keyword>
<dbReference type="GO" id="GO:0005507">
    <property type="term" value="F:copper ion binding"/>
    <property type="evidence" value="ECO:0007669"/>
    <property type="project" value="InterPro"/>
</dbReference>
<gene>
    <name evidence="7" type="ORF">CUNI_LOCUS19365</name>
</gene>
<dbReference type="InterPro" id="IPR000945">
    <property type="entry name" value="DBH-like"/>
</dbReference>
<feature type="domain" description="DOMON" evidence="6">
    <location>
        <begin position="44"/>
        <end position="157"/>
    </location>
</feature>
<dbReference type="Proteomes" id="UP000678393">
    <property type="component" value="Unassembled WGS sequence"/>
</dbReference>
<dbReference type="PANTHER" id="PTHR10157">
    <property type="entry name" value="DOPAMINE BETA HYDROXYLASE RELATED"/>
    <property type="match status" value="1"/>
</dbReference>
<dbReference type="InterPro" id="IPR036939">
    <property type="entry name" value="Cu2_ascorb_mOase_N_sf"/>
</dbReference>